<proteinExistence type="predicted"/>
<accession>A0A075R439</accession>
<reference evidence="1 2" key="1">
    <citation type="journal article" date="2011" name="J. Bacteriol.">
        <title>Genome sequence of Brevibacillus laterosporus LMG 15441, a pathogen of invertebrates.</title>
        <authorList>
            <person name="Djukic M."/>
            <person name="Poehlein A."/>
            <person name="Thurmer A."/>
            <person name="Daniel R."/>
        </authorList>
    </citation>
    <scope>NUCLEOTIDE SEQUENCE [LARGE SCALE GENOMIC DNA]</scope>
    <source>
        <strain evidence="1 2">LMG 15441</strain>
    </source>
</reference>
<protein>
    <submittedName>
        <fullName evidence="1">Uncharacterized protein</fullName>
    </submittedName>
</protein>
<dbReference type="STRING" id="1042163.BRLA_c022980"/>
<organism evidence="1 2">
    <name type="scientific">Brevibacillus laterosporus LMG 15441</name>
    <dbReference type="NCBI Taxonomy" id="1042163"/>
    <lineage>
        <taxon>Bacteria</taxon>
        <taxon>Bacillati</taxon>
        <taxon>Bacillota</taxon>
        <taxon>Bacilli</taxon>
        <taxon>Bacillales</taxon>
        <taxon>Paenibacillaceae</taxon>
        <taxon>Brevibacillus</taxon>
    </lineage>
</organism>
<evidence type="ECO:0000313" key="2">
    <source>
        <dbReference type="Proteomes" id="UP000005850"/>
    </source>
</evidence>
<dbReference type="EMBL" id="CP007806">
    <property type="protein sequence ID" value="AIG26619.1"/>
    <property type="molecule type" value="Genomic_DNA"/>
</dbReference>
<dbReference type="KEGG" id="blr:BRLA_c022980"/>
<keyword evidence="2" id="KW-1185">Reference proteome</keyword>
<dbReference type="Proteomes" id="UP000005850">
    <property type="component" value="Chromosome"/>
</dbReference>
<evidence type="ECO:0000313" key="1">
    <source>
        <dbReference type="EMBL" id="AIG26619.1"/>
    </source>
</evidence>
<sequence length="43" mass="4705">MRKRLIGGIVAASILIPTAVAFAIDMLTRTPMTARVHSRLKQV</sequence>
<dbReference type="AlphaFoldDB" id="A0A075R439"/>
<name>A0A075R439_BRELA</name>
<dbReference type="HOGENOM" id="CLU_3230588_0_0_9"/>
<gene>
    <name evidence="1" type="ORF">BRLA_c022980</name>
</gene>